<protein>
    <submittedName>
        <fullName evidence="1">Uncharacterized protein</fullName>
    </submittedName>
</protein>
<evidence type="ECO:0000313" key="1">
    <source>
        <dbReference type="EMBL" id="GAQ82262.1"/>
    </source>
</evidence>
<accession>A0A1Y1HWV1</accession>
<name>A0A1Y1HWV1_KLENI</name>
<dbReference type="EMBL" id="DF237054">
    <property type="protein sequence ID" value="GAQ82262.1"/>
    <property type="molecule type" value="Genomic_DNA"/>
</dbReference>
<reference evidence="1 2" key="1">
    <citation type="journal article" date="2014" name="Nat. Commun.">
        <title>Klebsormidium flaccidum genome reveals primary factors for plant terrestrial adaptation.</title>
        <authorList>
            <person name="Hori K."/>
            <person name="Maruyama F."/>
            <person name="Fujisawa T."/>
            <person name="Togashi T."/>
            <person name="Yamamoto N."/>
            <person name="Seo M."/>
            <person name="Sato S."/>
            <person name="Yamada T."/>
            <person name="Mori H."/>
            <person name="Tajima N."/>
            <person name="Moriyama T."/>
            <person name="Ikeuchi M."/>
            <person name="Watanabe M."/>
            <person name="Wada H."/>
            <person name="Kobayashi K."/>
            <person name="Saito M."/>
            <person name="Masuda T."/>
            <person name="Sasaki-Sekimoto Y."/>
            <person name="Mashiguchi K."/>
            <person name="Awai K."/>
            <person name="Shimojima M."/>
            <person name="Masuda S."/>
            <person name="Iwai M."/>
            <person name="Nobusawa T."/>
            <person name="Narise T."/>
            <person name="Kondo S."/>
            <person name="Saito H."/>
            <person name="Sato R."/>
            <person name="Murakawa M."/>
            <person name="Ihara Y."/>
            <person name="Oshima-Yamada Y."/>
            <person name="Ohtaka K."/>
            <person name="Satoh M."/>
            <person name="Sonobe K."/>
            <person name="Ishii M."/>
            <person name="Ohtani R."/>
            <person name="Kanamori-Sato M."/>
            <person name="Honoki R."/>
            <person name="Miyazaki D."/>
            <person name="Mochizuki H."/>
            <person name="Umetsu J."/>
            <person name="Higashi K."/>
            <person name="Shibata D."/>
            <person name="Kamiya Y."/>
            <person name="Sato N."/>
            <person name="Nakamura Y."/>
            <person name="Tabata S."/>
            <person name="Ida S."/>
            <person name="Kurokawa K."/>
            <person name="Ohta H."/>
        </authorList>
    </citation>
    <scope>NUCLEOTIDE SEQUENCE [LARGE SCALE GENOMIC DNA]</scope>
    <source>
        <strain evidence="1 2">NIES-2285</strain>
    </source>
</reference>
<dbReference type="AlphaFoldDB" id="A0A1Y1HWV1"/>
<sequence>MDRWGNVASLEVQEISVALNMEDTVLRLYEKISWMESQLFQAYVQVNILRSENLILKEKHGEEVKVLQEELKMGRIMVDKLVTEQNEATCKFCIKMSKLDLDAIF</sequence>
<dbReference type="Proteomes" id="UP000054558">
    <property type="component" value="Unassembled WGS sequence"/>
</dbReference>
<organism evidence="1 2">
    <name type="scientific">Klebsormidium nitens</name>
    <name type="common">Green alga</name>
    <name type="synonym">Ulothrix nitens</name>
    <dbReference type="NCBI Taxonomy" id="105231"/>
    <lineage>
        <taxon>Eukaryota</taxon>
        <taxon>Viridiplantae</taxon>
        <taxon>Streptophyta</taxon>
        <taxon>Klebsormidiophyceae</taxon>
        <taxon>Klebsormidiales</taxon>
        <taxon>Klebsormidiaceae</taxon>
        <taxon>Klebsormidium</taxon>
    </lineage>
</organism>
<gene>
    <name evidence="1" type="ORF">KFL_001050250</name>
</gene>
<keyword evidence="2" id="KW-1185">Reference proteome</keyword>
<proteinExistence type="predicted"/>
<evidence type="ECO:0000313" key="2">
    <source>
        <dbReference type="Proteomes" id="UP000054558"/>
    </source>
</evidence>